<dbReference type="Gene3D" id="3.30.710.10">
    <property type="entry name" value="Potassium Channel Kv1.1, Chain A"/>
    <property type="match status" value="1"/>
</dbReference>
<dbReference type="InterPro" id="IPR011705">
    <property type="entry name" value="BACK"/>
</dbReference>
<dbReference type="SUPFAM" id="SSF49599">
    <property type="entry name" value="TRAF domain-like"/>
    <property type="match status" value="1"/>
</dbReference>
<dbReference type="SUPFAM" id="SSF54695">
    <property type="entry name" value="POZ domain"/>
    <property type="match status" value="1"/>
</dbReference>
<dbReference type="Gene3D" id="2.60.210.10">
    <property type="entry name" value="Apoptosis, Tumor Necrosis Factor Receptor Associated Protein 2, Chain A"/>
    <property type="match status" value="1"/>
</dbReference>
<dbReference type="PANTHER" id="PTHR45774">
    <property type="entry name" value="BTB/POZ DOMAIN-CONTAINING"/>
    <property type="match status" value="1"/>
</dbReference>
<dbReference type="Pfam" id="PF07707">
    <property type="entry name" value="BACK"/>
    <property type="match status" value="1"/>
</dbReference>
<dbReference type="InterPro" id="IPR002083">
    <property type="entry name" value="MATH/TRAF_dom"/>
</dbReference>
<evidence type="ECO:0000313" key="4">
    <source>
        <dbReference type="Proteomes" id="UP001549920"/>
    </source>
</evidence>
<proteinExistence type="predicted"/>
<gene>
    <name evidence="3" type="ORF">ABMA27_000682</name>
</gene>
<dbReference type="InterPro" id="IPR008974">
    <property type="entry name" value="TRAF-like"/>
</dbReference>
<feature type="domain" description="MATH" evidence="2">
    <location>
        <begin position="309"/>
        <end position="437"/>
    </location>
</feature>
<reference evidence="3 4" key="1">
    <citation type="submission" date="2024-06" db="EMBL/GenBank/DDBJ databases">
        <title>A chromosome-level genome assembly of beet webworm, Loxostege sticticalis.</title>
        <authorList>
            <person name="Zhang Y."/>
        </authorList>
    </citation>
    <scope>NUCLEOTIDE SEQUENCE [LARGE SCALE GENOMIC DNA]</scope>
    <source>
        <strain evidence="3">AQ026</strain>
        <tissue evidence="3">Whole body</tissue>
    </source>
</reference>
<evidence type="ECO:0008006" key="5">
    <source>
        <dbReference type="Google" id="ProtNLM"/>
    </source>
</evidence>
<protein>
    <recommendedName>
        <fullName evidence="5">BTB domain-containing protein</fullName>
    </recommendedName>
</protein>
<keyword evidence="4" id="KW-1185">Reference proteome</keyword>
<dbReference type="Proteomes" id="UP001549920">
    <property type="component" value="Unassembled WGS sequence"/>
</dbReference>
<dbReference type="Pfam" id="PF22486">
    <property type="entry name" value="MATH_2"/>
    <property type="match status" value="1"/>
</dbReference>
<dbReference type="Gene3D" id="1.25.40.420">
    <property type="match status" value="1"/>
</dbReference>
<organism evidence="3 4">
    <name type="scientific">Loxostege sticticalis</name>
    <name type="common">Beet webworm moth</name>
    <dbReference type="NCBI Taxonomy" id="481309"/>
    <lineage>
        <taxon>Eukaryota</taxon>
        <taxon>Metazoa</taxon>
        <taxon>Ecdysozoa</taxon>
        <taxon>Arthropoda</taxon>
        <taxon>Hexapoda</taxon>
        <taxon>Insecta</taxon>
        <taxon>Pterygota</taxon>
        <taxon>Neoptera</taxon>
        <taxon>Endopterygota</taxon>
        <taxon>Lepidoptera</taxon>
        <taxon>Glossata</taxon>
        <taxon>Ditrysia</taxon>
        <taxon>Pyraloidea</taxon>
        <taxon>Crambidae</taxon>
        <taxon>Pyraustinae</taxon>
        <taxon>Loxostege</taxon>
    </lineage>
</organism>
<comment type="caution">
    <text evidence="3">The sequence shown here is derived from an EMBL/GenBank/DDBJ whole genome shotgun (WGS) entry which is preliminary data.</text>
</comment>
<dbReference type="PROSITE" id="PS50097">
    <property type="entry name" value="BTB"/>
    <property type="match status" value="1"/>
</dbReference>
<evidence type="ECO:0000259" key="1">
    <source>
        <dbReference type="PROSITE" id="PS50097"/>
    </source>
</evidence>
<dbReference type="PROSITE" id="PS50144">
    <property type="entry name" value="MATH"/>
    <property type="match status" value="1"/>
</dbReference>
<dbReference type="InterPro" id="IPR011333">
    <property type="entry name" value="SKP1/BTB/POZ_sf"/>
</dbReference>
<dbReference type="SMART" id="SM00875">
    <property type="entry name" value="BACK"/>
    <property type="match status" value="1"/>
</dbReference>
<dbReference type="PANTHER" id="PTHR45774:SF3">
    <property type="entry name" value="BTB (POZ) DOMAIN-CONTAINING 2B-RELATED"/>
    <property type="match status" value="1"/>
</dbReference>
<dbReference type="Pfam" id="PF00651">
    <property type="entry name" value="BTB"/>
    <property type="match status" value="1"/>
</dbReference>
<accession>A0ABR3HZZ6</accession>
<name>A0ABR3HZZ6_LOXSC</name>
<feature type="domain" description="BTB" evidence="1">
    <location>
        <begin position="43"/>
        <end position="110"/>
    </location>
</feature>
<dbReference type="SMART" id="SM00225">
    <property type="entry name" value="BTB"/>
    <property type="match status" value="1"/>
</dbReference>
<evidence type="ECO:0000259" key="2">
    <source>
        <dbReference type="PROSITE" id="PS50144"/>
    </source>
</evidence>
<dbReference type="InterPro" id="IPR000210">
    <property type="entry name" value="BTB/POZ_dom"/>
</dbReference>
<evidence type="ECO:0000313" key="3">
    <source>
        <dbReference type="EMBL" id="KAL0882119.1"/>
    </source>
</evidence>
<sequence length="451" mass="51323">MFSSAFDAPIGFEGFANPTIMFSPGQSQIRHPKFRLYETKMLSDCSILVGREKKEFVTGHKAILSAASPILHDMFIATEGVTKFIINDIEPEIFISMLKFIYTDSLDVNCDSVYDVVAVAKNYQMPYVMKACFQDIGDNLSIENVLQAYSLALCSSESDVLKKKCEEFINKDTIAVLNNASFLKTNLDVVVAVFSLDSLNIENELVLWYAADRYADYRSKRGETLAVYKILQKIRFLSLTIKEFLKGLAATTVLPASEACAILINMTEDKSKVSMPSGYSNEIQGRNPRNESEIGIKQTRNDLAIVPSEIKFDLRVPNIEDFTKTENAYYKSSMFQLQNLKWYACLNIVTSFTDGKKYLQIHVHRRKNESNTTSCNAEIEFLLLRNVDYLEPLRYKFTREFKQHENWRATELIAVTDLLNPNNNYITNGTITVQCHIKTDKPLVPSVFSNK</sequence>
<dbReference type="EMBL" id="JBEUOH010000010">
    <property type="protein sequence ID" value="KAL0882119.1"/>
    <property type="molecule type" value="Genomic_DNA"/>
</dbReference>